<keyword evidence="9 15" id="KW-0472">Membrane</keyword>
<organism evidence="16 17">
    <name type="scientific">Morella rubra</name>
    <name type="common">Chinese bayberry</name>
    <dbReference type="NCBI Taxonomy" id="262757"/>
    <lineage>
        <taxon>Eukaryota</taxon>
        <taxon>Viridiplantae</taxon>
        <taxon>Streptophyta</taxon>
        <taxon>Embryophyta</taxon>
        <taxon>Tracheophyta</taxon>
        <taxon>Spermatophyta</taxon>
        <taxon>Magnoliopsida</taxon>
        <taxon>eudicotyledons</taxon>
        <taxon>Gunneridae</taxon>
        <taxon>Pentapetalae</taxon>
        <taxon>rosids</taxon>
        <taxon>fabids</taxon>
        <taxon>Fagales</taxon>
        <taxon>Myricaceae</taxon>
        <taxon>Morella</taxon>
    </lineage>
</organism>
<evidence type="ECO:0000256" key="8">
    <source>
        <dbReference type="ARBA" id="ARBA00022989"/>
    </source>
</evidence>
<dbReference type="OrthoDB" id="743588at2759"/>
<evidence type="ECO:0000256" key="4">
    <source>
        <dbReference type="ARBA" id="ARBA00022676"/>
    </source>
</evidence>
<evidence type="ECO:0000313" key="16">
    <source>
        <dbReference type="EMBL" id="KAB1211414.1"/>
    </source>
</evidence>
<keyword evidence="5" id="KW-0808">Transferase</keyword>
<evidence type="ECO:0000256" key="5">
    <source>
        <dbReference type="ARBA" id="ARBA00022679"/>
    </source>
</evidence>
<evidence type="ECO:0000256" key="14">
    <source>
        <dbReference type="SAM" id="MobiDB-lite"/>
    </source>
</evidence>
<accession>A0A6A1VFB8</accession>
<feature type="compositionally biased region" description="Acidic residues" evidence="14">
    <location>
        <begin position="634"/>
        <end position="643"/>
    </location>
</feature>
<evidence type="ECO:0000256" key="1">
    <source>
        <dbReference type="ARBA" id="ARBA00004606"/>
    </source>
</evidence>
<evidence type="ECO:0000256" key="6">
    <source>
        <dbReference type="ARBA" id="ARBA00022692"/>
    </source>
</evidence>
<dbReference type="PIRSF" id="PIRSF009360">
    <property type="entry name" value="UCP009360"/>
    <property type="match status" value="1"/>
</dbReference>
<comment type="caution">
    <text evidence="16">The sequence shown here is derived from an EMBL/GenBank/DDBJ whole genome shotgun (WGS) entry which is preliminary data.</text>
</comment>
<keyword evidence="7" id="KW-0735">Signal-anchor</keyword>
<dbReference type="GO" id="GO:0005802">
    <property type="term" value="C:trans-Golgi network"/>
    <property type="evidence" value="ECO:0007669"/>
    <property type="project" value="TreeGrafter"/>
</dbReference>
<proteinExistence type="inferred from homology"/>
<feature type="transmembrane region" description="Helical" evidence="15">
    <location>
        <begin position="12"/>
        <end position="34"/>
    </location>
</feature>
<keyword evidence="10" id="KW-0325">Glycoprotein</keyword>
<comment type="pathway">
    <text evidence="2">Glycan metabolism.</text>
</comment>
<keyword evidence="17" id="KW-1185">Reference proteome</keyword>
<evidence type="ECO:0000256" key="10">
    <source>
        <dbReference type="ARBA" id="ARBA00023180"/>
    </source>
</evidence>
<evidence type="ECO:0000256" key="13">
    <source>
        <dbReference type="ARBA" id="ARBA00030350"/>
    </source>
</evidence>
<evidence type="ECO:0000256" key="2">
    <source>
        <dbReference type="ARBA" id="ARBA00004881"/>
    </source>
</evidence>
<dbReference type="EMBL" id="RXIC02000024">
    <property type="protein sequence ID" value="KAB1211414.1"/>
    <property type="molecule type" value="Genomic_DNA"/>
</dbReference>
<comment type="subcellular location">
    <subcellularLocation>
        <location evidence="1">Membrane</location>
        <topology evidence="1">Single-pass type II membrane protein</topology>
    </subcellularLocation>
</comment>
<feature type="region of interest" description="Disordered" evidence="14">
    <location>
        <begin position="632"/>
        <end position="683"/>
    </location>
</feature>
<evidence type="ECO:0000256" key="11">
    <source>
        <dbReference type="ARBA" id="ARBA00023253"/>
    </source>
</evidence>
<gene>
    <name evidence="16" type="ORF">CJ030_MR6G021396</name>
</gene>
<dbReference type="GO" id="GO:0016020">
    <property type="term" value="C:membrane"/>
    <property type="evidence" value="ECO:0007669"/>
    <property type="project" value="UniProtKB-SubCell"/>
</dbReference>
<feature type="compositionally biased region" description="Acidic residues" evidence="14">
    <location>
        <begin position="674"/>
        <end position="683"/>
    </location>
</feature>
<protein>
    <recommendedName>
        <fullName evidence="13">O-fucosyltransferase family protein</fullName>
    </recommendedName>
</protein>
<evidence type="ECO:0000256" key="15">
    <source>
        <dbReference type="SAM" id="Phobius"/>
    </source>
</evidence>
<keyword evidence="12" id="KW-0119">Carbohydrate metabolism</keyword>
<sequence length="683" mass="77795">MKEEAKMVLNSRLKWIGLVGLVLSAFSLFIHFLLARFSEEGMIQYQSSITVLPWRPIFENSNFPRTSPMYRRLWSPLRHLESLHPDGNPRGYYADPSLQTNGFIFVRIQGGFHEIRNSICDVVVVSRLLNATLVIPEIQSTTSSKGISSEFKSFAYVYNEDQFMAALAKDISIVKTLPKNLKWARRKKEIPSFKVRYSASPFYYLNQVLLVLKKHSVVELVVSEGGCLQAILPPQLVNHEELQRLRCRVAFHALRFRQEVQELASTILFRLRAFGRPFIAYDPGMTRDALAYHGCAELFQDVHTELIQHKRSWMIKRGIVKGKLSVDSSKRRRNGSCPLMPEEVGILLRAYGYSWDTIMYVSGGEVFGGQRTLIPLHAMFENVVDRTSLSTPWELNRLYGREANLISSYPKTPPPIEKERKQEAWKTAGPRPRPLPPPPARPKSYNIEGWWGWVAESDNEPESTVMELRTNAHKLLWEAIDYVICVEADVFLSGFDHDGKGHPNFASLVMGQRLYQSAALKTFRPDRKVVVKLLDEIHDHRSHANRTWLKSVRRHMRKRLLDGLIEASVKSKLLSFLSHPVPECSCMRYDSTETSLHASSPSTSLQVQAALGVVHRCPAWMDNELVSRLRDKDNEEDLDEDDSTSSGLFFGHSGENQDSGGGDSSNKEEAHLDDQEDLEGGER</sequence>
<dbReference type="GO" id="GO:0016757">
    <property type="term" value="F:glycosyltransferase activity"/>
    <property type="evidence" value="ECO:0007669"/>
    <property type="project" value="UniProtKB-KW"/>
</dbReference>
<name>A0A6A1VFB8_9ROSI</name>
<dbReference type="AlphaFoldDB" id="A0A6A1VFB8"/>
<keyword evidence="11" id="KW-0294">Fucose metabolism</keyword>
<dbReference type="GO" id="GO:0005768">
    <property type="term" value="C:endosome"/>
    <property type="evidence" value="ECO:0007669"/>
    <property type="project" value="TreeGrafter"/>
</dbReference>
<dbReference type="Pfam" id="PF10250">
    <property type="entry name" value="O-FucT"/>
    <property type="match status" value="1"/>
</dbReference>
<dbReference type="PANTHER" id="PTHR31741:SF46">
    <property type="entry name" value="O-FUCOSYLTRANSFERASE 27"/>
    <property type="match status" value="1"/>
</dbReference>
<feature type="region of interest" description="Disordered" evidence="14">
    <location>
        <begin position="410"/>
        <end position="439"/>
    </location>
</feature>
<dbReference type="GO" id="GO:0006004">
    <property type="term" value="P:fucose metabolic process"/>
    <property type="evidence" value="ECO:0007669"/>
    <property type="project" value="UniProtKB-KW"/>
</dbReference>
<evidence type="ECO:0000313" key="17">
    <source>
        <dbReference type="Proteomes" id="UP000516437"/>
    </source>
</evidence>
<dbReference type="InterPro" id="IPR019378">
    <property type="entry name" value="GDP-Fuc_O-FucTrfase"/>
</dbReference>
<keyword evidence="6 15" id="KW-0812">Transmembrane</keyword>
<evidence type="ECO:0000256" key="3">
    <source>
        <dbReference type="ARBA" id="ARBA00007737"/>
    </source>
</evidence>
<keyword evidence="8 15" id="KW-1133">Transmembrane helix</keyword>
<dbReference type="Proteomes" id="UP000516437">
    <property type="component" value="Chromosome 6"/>
</dbReference>
<evidence type="ECO:0000256" key="12">
    <source>
        <dbReference type="ARBA" id="ARBA00023277"/>
    </source>
</evidence>
<evidence type="ECO:0000256" key="9">
    <source>
        <dbReference type="ARBA" id="ARBA00023136"/>
    </source>
</evidence>
<dbReference type="PANTHER" id="PTHR31741">
    <property type="entry name" value="OS02G0726500 PROTEIN-RELATED"/>
    <property type="match status" value="1"/>
</dbReference>
<reference evidence="16 17" key="1">
    <citation type="journal article" date="2019" name="Plant Biotechnol. J.">
        <title>The red bayberry genome and genetic basis of sex determination.</title>
        <authorList>
            <person name="Jia H.M."/>
            <person name="Jia H.J."/>
            <person name="Cai Q.L."/>
            <person name="Wang Y."/>
            <person name="Zhao H.B."/>
            <person name="Yang W.F."/>
            <person name="Wang G.Y."/>
            <person name="Li Y.H."/>
            <person name="Zhan D.L."/>
            <person name="Shen Y.T."/>
            <person name="Niu Q.F."/>
            <person name="Chang L."/>
            <person name="Qiu J."/>
            <person name="Zhao L."/>
            <person name="Xie H.B."/>
            <person name="Fu W.Y."/>
            <person name="Jin J."/>
            <person name="Li X.W."/>
            <person name="Jiao Y."/>
            <person name="Zhou C.C."/>
            <person name="Tu T."/>
            <person name="Chai C.Y."/>
            <person name="Gao J.L."/>
            <person name="Fan L.J."/>
            <person name="van de Weg E."/>
            <person name="Wang J.Y."/>
            <person name="Gao Z.S."/>
        </authorList>
    </citation>
    <scope>NUCLEOTIDE SEQUENCE [LARGE SCALE GENOMIC DNA]</scope>
    <source>
        <tissue evidence="16">Leaves</tissue>
    </source>
</reference>
<keyword evidence="4" id="KW-0328">Glycosyltransferase</keyword>
<dbReference type="InterPro" id="IPR024709">
    <property type="entry name" value="FucosylTrfase_pln"/>
</dbReference>
<comment type="similarity">
    <text evidence="3">Belongs to the glycosyltransferase GT106 family.</text>
</comment>
<evidence type="ECO:0000256" key="7">
    <source>
        <dbReference type="ARBA" id="ARBA00022968"/>
    </source>
</evidence>